<dbReference type="SUPFAM" id="SSF51726">
    <property type="entry name" value="UROD/MetE-like"/>
    <property type="match status" value="1"/>
</dbReference>
<dbReference type="CDD" id="cd03311">
    <property type="entry name" value="CIMS_C_terminal_like"/>
    <property type="match status" value="1"/>
</dbReference>
<protein>
    <submittedName>
        <fullName evidence="1">Methionine synthase</fullName>
    </submittedName>
</protein>
<dbReference type="PANTHER" id="PTHR43844:SF2">
    <property type="entry name" value="SYNTHASE, VITAMIN-B12 INDEPENDENT, PUTATIVE (AFU_ORTHOLOGUE AFUA_3G12060)-RELATED"/>
    <property type="match status" value="1"/>
</dbReference>
<evidence type="ECO:0000313" key="1">
    <source>
        <dbReference type="EMBL" id="GEL21959.1"/>
    </source>
</evidence>
<dbReference type="PANTHER" id="PTHR43844">
    <property type="entry name" value="METHIONINE SYNTHASE"/>
    <property type="match status" value="1"/>
</dbReference>
<dbReference type="AlphaFoldDB" id="A0A511DAY5"/>
<name>A0A511DAY5_9PSEU</name>
<dbReference type="Proteomes" id="UP000321685">
    <property type="component" value="Unassembled WGS sequence"/>
</dbReference>
<proteinExistence type="predicted"/>
<gene>
    <name evidence="1" type="ORF">PSU4_09130</name>
</gene>
<sequence length="380" mass="41524">MPQTDRILTTHVGSLPRPGHLLDLLNADDRGEGVDRQQLADAVRDCVRDQVAKQAEVGIDVVSDGEMSKIGYATYLRHRISGFEIGDAPRATPADLDEYPGYRDRLHASGDTVAYLRPICRAELAYVDRGPLDTDLANLAAAVDGAGVVGGFMNAPSPGIVALFQPNEFYPDEDSYLNAIGETMKTEYDAIVAAGFDLQIDAPDLGMGRHNKFKNLSDADFLERAQVQVEVLNHALRDIPAEKVRMHLCWGNYEGPHTFDIEVEKIADVVLGAKPATLLCEAANPRHGHDWAGWAAAKIPDDKVFCPGVIDTTTNFVEHPGLVAERILRYTDIVGRERVMAGTDCGFGTFAGWGGVVVELAWEKMRSLVRGAEIATEKLW</sequence>
<accession>A0A511DAY5</accession>
<keyword evidence="2" id="KW-1185">Reference proteome</keyword>
<dbReference type="GO" id="GO:0008270">
    <property type="term" value="F:zinc ion binding"/>
    <property type="evidence" value="ECO:0007669"/>
    <property type="project" value="InterPro"/>
</dbReference>
<reference evidence="1 2" key="1">
    <citation type="submission" date="2019-07" db="EMBL/GenBank/DDBJ databases">
        <title>Whole genome shotgun sequence of Pseudonocardia sulfidoxydans NBRC 16205.</title>
        <authorList>
            <person name="Hosoyama A."/>
            <person name="Uohara A."/>
            <person name="Ohji S."/>
            <person name="Ichikawa N."/>
        </authorList>
    </citation>
    <scope>NUCLEOTIDE SEQUENCE [LARGE SCALE GENOMIC DNA]</scope>
    <source>
        <strain evidence="1 2">NBRC 16205</strain>
    </source>
</reference>
<dbReference type="GO" id="GO:0003871">
    <property type="term" value="F:5-methyltetrahydropteroyltriglutamate-homocysteine S-methyltransferase activity"/>
    <property type="evidence" value="ECO:0007669"/>
    <property type="project" value="InterPro"/>
</dbReference>
<dbReference type="Gene3D" id="3.20.20.210">
    <property type="match status" value="1"/>
</dbReference>
<dbReference type="InterPro" id="IPR002629">
    <property type="entry name" value="Met_Synth_C/arc"/>
</dbReference>
<evidence type="ECO:0000313" key="2">
    <source>
        <dbReference type="Proteomes" id="UP000321685"/>
    </source>
</evidence>
<dbReference type="GO" id="GO:0009086">
    <property type="term" value="P:methionine biosynthetic process"/>
    <property type="evidence" value="ECO:0007669"/>
    <property type="project" value="InterPro"/>
</dbReference>
<dbReference type="InterPro" id="IPR038071">
    <property type="entry name" value="UROD/MetE-like_sf"/>
</dbReference>
<dbReference type="EMBL" id="BJVJ01000005">
    <property type="protein sequence ID" value="GEL21959.1"/>
    <property type="molecule type" value="Genomic_DNA"/>
</dbReference>
<dbReference type="OrthoDB" id="244285at2"/>
<dbReference type="RefSeq" id="WP_147102667.1">
    <property type="nucleotide sequence ID" value="NZ_BJVJ01000005.1"/>
</dbReference>
<comment type="caution">
    <text evidence="1">The sequence shown here is derived from an EMBL/GenBank/DDBJ whole genome shotgun (WGS) entry which is preliminary data.</text>
</comment>
<organism evidence="1 2">
    <name type="scientific">Pseudonocardia sulfidoxydans NBRC 16205</name>
    <dbReference type="NCBI Taxonomy" id="1223511"/>
    <lineage>
        <taxon>Bacteria</taxon>
        <taxon>Bacillati</taxon>
        <taxon>Actinomycetota</taxon>
        <taxon>Actinomycetes</taxon>
        <taxon>Pseudonocardiales</taxon>
        <taxon>Pseudonocardiaceae</taxon>
        <taxon>Pseudonocardia</taxon>
    </lineage>
</organism>